<dbReference type="Pfam" id="PF14691">
    <property type="entry name" value="Fer4_20"/>
    <property type="match status" value="1"/>
</dbReference>
<dbReference type="SUPFAM" id="SSF51971">
    <property type="entry name" value="Nucleotide-binding domain"/>
    <property type="match status" value="1"/>
</dbReference>
<name>E5Y1K0_BILW3</name>
<dbReference type="Gene3D" id="1.10.1060.10">
    <property type="entry name" value="Alpha-helical ferredoxin"/>
    <property type="match status" value="1"/>
</dbReference>
<dbReference type="RefSeq" id="WP_005023941.1">
    <property type="nucleotide sequence ID" value="NZ_KE150239.1"/>
</dbReference>
<gene>
    <name evidence="5" type="ORF">HMPREF0179_00059</name>
</gene>
<comment type="caution">
    <text evidence="5">The sequence shown here is derived from an EMBL/GenBank/DDBJ whole genome shotgun (WGS) entry which is preliminary data.</text>
</comment>
<keyword evidence="1" id="KW-0479">Metal-binding</keyword>
<dbReference type="PANTHER" id="PTHR43100">
    <property type="entry name" value="GLUTAMATE SYNTHASE [NADPH] SMALL CHAIN"/>
    <property type="match status" value="1"/>
</dbReference>
<dbReference type="InterPro" id="IPR023753">
    <property type="entry name" value="FAD/NAD-binding_dom"/>
</dbReference>
<dbReference type="InterPro" id="IPR036188">
    <property type="entry name" value="FAD/NAD-bd_sf"/>
</dbReference>
<dbReference type="Pfam" id="PF07992">
    <property type="entry name" value="Pyr_redox_2"/>
    <property type="match status" value="1"/>
</dbReference>
<dbReference type="PRINTS" id="PR00419">
    <property type="entry name" value="ADXRDTASE"/>
</dbReference>
<dbReference type="PROSITE" id="PS51379">
    <property type="entry name" value="4FE4S_FER_2"/>
    <property type="match status" value="2"/>
</dbReference>
<dbReference type="GO" id="GO:0051536">
    <property type="term" value="F:iron-sulfur cluster binding"/>
    <property type="evidence" value="ECO:0007669"/>
    <property type="project" value="UniProtKB-KW"/>
</dbReference>
<dbReference type="InterPro" id="IPR028261">
    <property type="entry name" value="DPD_II"/>
</dbReference>
<dbReference type="AlphaFoldDB" id="E5Y1K0"/>
<evidence type="ECO:0000256" key="2">
    <source>
        <dbReference type="ARBA" id="ARBA00023004"/>
    </source>
</evidence>
<dbReference type="eggNOG" id="COG0493">
    <property type="taxonomic scope" value="Bacteria"/>
</dbReference>
<dbReference type="STRING" id="563192.HMPREF0179_00059"/>
<organism evidence="5 6">
    <name type="scientific">Bilophila wadsworthia (strain 3_1_6)</name>
    <dbReference type="NCBI Taxonomy" id="563192"/>
    <lineage>
        <taxon>Bacteria</taxon>
        <taxon>Pseudomonadati</taxon>
        <taxon>Thermodesulfobacteriota</taxon>
        <taxon>Desulfovibrionia</taxon>
        <taxon>Desulfovibrionales</taxon>
        <taxon>Desulfovibrionaceae</taxon>
        <taxon>Bilophila</taxon>
    </lineage>
</organism>
<evidence type="ECO:0000259" key="4">
    <source>
        <dbReference type="PROSITE" id="PS51379"/>
    </source>
</evidence>
<keyword evidence="6" id="KW-1185">Reference proteome</keyword>
<evidence type="ECO:0000256" key="3">
    <source>
        <dbReference type="ARBA" id="ARBA00023014"/>
    </source>
</evidence>
<sequence length="539" mass="57193">MINVIDQDKCIGCGTCFKSCSLDVFRLDTDQSKVSPCMAACPAGTDIRGYNALVQQGKLEEAAQKLRQANPFPGITGRICFHPCEKECARNAVDGAVNINAVEQFLGDLDLPEEQPAVRHTAKVAVVGSGPAGLSCACFMARMGYPVTVFEAAPRPGGMLRYGIPAYRLPDAVVEAHVARLEALGVSFRCNTRIGKGGDLTLGDLRRRGYKAFLLAPGTSLSRRIAIEGAELPGVLWGVEFLRAVRGDHAPTFSGHVVVVGGGDVAVDAAISAKRLGASSVSMVSLESEAELPAYPHNIADARDEGIDFQCGWGPVRVEGTDAVSGLAVKACLSVKDASGAFRPSFDEAQTRTIPADAVIFAIGQAADLDPFAEDVAITPRRTIETAAVTFETSRPDVFAAGDAASGPASAIQAIAGGREAAFSMDRYLRGGQILANRAAVRETVDKDRLPGEGVLLSPRNERAVTDAPGFGERRRGLDLHAVLAEGMRCMTCGAKARIAYNDDCMTCFTCELRCPAEAINVHPFKEPLPRTLEIHCED</sequence>
<dbReference type="GO" id="GO:0046872">
    <property type="term" value="F:metal ion binding"/>
    <property type="evidence" value="ECO:0007669"/>
    <property type="project" value="UniProtKB-KW"/>
</dbReference>
<dbReference type="GeneID" id="78087142"/>
<dbReference type="HOGENOM" id="CLU_000422_3_4_7"/>
<dbReference type="InterPro" id="IPR017900">
    <property type="entry name" value="4Fe4S_Fe_S_CS"/>
</dbReference>
<protein>
    <recommendedName>
        <fullName evidence="4">4Fe-4S ferredoxin-type domain-containing protein</fullName>
    </recommendedName>
</protein>
<dbReference type="Proteomes" id="UP000006034">
    <property type="component" value="Unassembled WGS sequence"/>
</dbReference>
<dbReference type="InterPro" id="IPR009051">
    <property type="entry name" value="Helical_ferredxn"/>
</dbReference>
<dbReference type="OrthoDB" id="9803192at2"/>
<feature type="domain" description="4Fe-4S ferredoxin-type" evidence="4">
    <location>
        <begin position="495"/>
        <end position="525"/>
    </location>
</feature>
<dbReference type="PANTHER" id="PTHR43100:SF2">
    <property type="entry name" value="BNAA03G19380D PROTEIN"/>
    <property type="match status" value="1"/>
</dbReference>
<dbReference type="EMBL" id="ADCP02000002">
    <property type="protein sequence ID" value="EFV46107.1"/>
    <property type="molecule type" value="Genomic_DNA"/>
</dbReference>
<reference evidence="5 6" key="2">
    <citation type="submission" date="2013-04" db="EMBL/GenBank/DDBJ databases">
        <title>The Genome Sequence of Bilophila wadsworthia 3_1_6.</title>
        <authorList>
            <consortium name="The Broad Institute Genomics Platform"/>
            <person name="Earl A."/>
            <person name="Ward D."/>
            <person name="Feldgarden M."/>
            <person name="Gevers D."/>
            <person name="Sibley C."/>
            <person name="Strauss J."/>
            <person name="Allen-Vercoe E."/>
            <person name="Walker B."/>
            <person name="Young S."/>
            <person name="Zeng Q."/>
            <person name="Gargeya S."/>
            <person name="Fitzgerald M."/>
            <person name="Haas B."/>
            <person name="Abouelleil A."/>
            <person name="Allen A.W."/>
            <person name="Alvarado L."/>
            <person name="Arachchi H.M."/>
            <person name="Berlin A.M."/>
            <person name="Chapman S.B."/>
            <person name="Gainer-Dewar J."/>
            <person name="Goldberg J."/>
            <person name="Griggs A."/>
            <person name="Gujja S."/>
            <person name="Hansen M."/>
            <person name="Howarth C."/>
            <person name="Imamovic A."/>
            <person name="Ireland A."/>
            <person name="Larimer J."/>
            <person name="McCowan C."/>
            <person name="Murphy C."/>
            <person name="Pearson M."/>
            <person name="Poon T.W."/>
            <person name="Priest M."/>
            <person name="Roberts A."/>
            <person name="Saif S."/>
            <person name="Shea T."/>
            <person name="Sisk P."/>
            <person name="Sykes S."/>
            <person name="Wortman J."/>
            <person name="Nusbaum C."/>
            <person name="Birren B."/>
        </authorList>
    </citation>
    <scope>NUCLEOTIDE SEQUENCE [LARGE SCALE GENOMIC DNA]</scope>
    <source>
        <strain evidence="5 6">3_1_6</strain>
    </source>
</reference>
<dbReference type="Gene3D" id="3.50.50.60">
    <property type="entry name" value="FAD/NAD(P)-binding domain"/>
    <property type="match status" value="2"/>
</dbReference>
<evidence type="ECO:0000313" key="6">
    <source>
        <dbReference type="Proteomes" id="UP000006034"/>
    </source>
</evidence>
<dbReference type="SUPFAM" id="SSF46548">
    <property type="entry name" value="alpha-helical ferredoxin"/>
    <property type="match status" value="2"/>
</dbReference>
<proteinExistence type="predicted"/>
<evidence type="ECO:0000256" key="1">
    <source>
        <dbReference type="ARBA" id="ARBA00022723"/>
    </source>
</evidence>
<reference evidence="5 6" key="1">
    <citation type="submission" date="2010-10" db="EMBL/GenBank/DDBJ databases">
        <authorList>
            <consortium name="The Broad Institute Genome Sequencing Platform"/>
            <person name="Ward D."/>
            <person name="Earl A."/>
            <person name="Feldgarden M."/>
            <person name="Young S.K."/>
            <person name="Gargeya S."/>
            <person name="Zeng Q."/>
            <person name="Alvarado L."/>
            <person name="Berlin A."/>
            <person name="Bochicchio J."/>
            <person name="Chapman S.B."/>
            <person name="Chen Z."/>
            <person name="Freedman E."/>
            <person name="Gellesch M."/>
            <person name="Goldberg J."/>
            <person name="Griggs A."/>
            <person name="Gujja S."/>
            <person name="Heilman E."/>
            <person name="Heiman D."/>
            <person name="Howarth C."/>
            <person name="Mehta T."/>
            <person name="Neiman D."/>
            <person name="Pearson M."/>
            <person name="Roberts A."/>
            <person name="Saif S."/>
            <person name="Shea T."/>
            <person name="Shenoy N."/>
            <person name="Sisk P."/>
            <person name="Stolte C."/>
            <person name="Sykes S."/>
            <person name="White J."/>
            <person name="Yandava C."/>
            <person name="Allen-Vercoe E."/>
            <person name="Sibley C."/>
            <person name="Ambrose C.E."/>
            <person name="Strauss J."/>
            <person name="Daigneault M."/>
            <person name="Haas B."/>
            <person name="Nusbaum C."/>
            <person name="Birren B."/>
        </authorList>
    </citation>
    <scope>NUCLEOTIDE SEQUENCE [LARGE SCALE GENOMIC DNA]</scope>
    <source>
        <strain evidence="5 6">3_1_6</strain>
    </source>
</reference>
<dbReference type="GO" id="GO:0016491">
    <property type="term" value="F:oxidoreductase activity"/>
    <property type="evidence" value="ECO:0007669"/>
    <property type="project" value="InterPro"/>
</dbReference>
<dbReference type="Pfam" id="PF00037">
    <property type="entry name" value="Fer4"/>
    <property type="match status" value="1"/>
</dbReference>
<dbReference type="InterPro" id="IPR017896">
    <property type="entry name" value="4Fe4S_Fe-S-bd"/>
</dbReference>
<evidence type="ECO:0000313" key="5">
    <source>
        <dbReference type="EMBL" id="EFV46107.1"/>
    </source>
</evidence>
<accession>E5Y1K0</accession>
<dbReference type="PROSITE" id="PS00198">
    <property type="entry name" value="4FE4S_FER_1"/>
    <property type="match status" value="1"/>
</dbReference>
<keyword evidence="3" id="KW-0411">Iron-sulfur</keyword>
<keyword evidence="2" id="KW-0408">Iron</keyword>
<feature type="domain" description="4Fe-4S ferredoxin-type" evidence="4">
    <location>
        <begin position="1"/>
        <end position="30"/>
    </location>
</feature>
<dbReference type="InterPro" id="IPR051394">
    <property type="entry name" value="Glutamate_Synthase"/>
</dbReference>